<reference evidence="1" key="1">
    <citation type="submission" date="2020-05" db="EMBL/GenBank/DDBJ databases">
        <authorList>
            <person name="Chiriac C."/>
            <person name="Salcher M."/>
            <person name="Ghai R."/>
            <person name="Kavagutti S V."/>
        </authorList>
    </citation>
    <scope>NUCLEOTIDE SEQUENCE</scope>
</reference>
<dbReference type="EMBL" id="CAEZUR010000064">
    <property type="protein sequence ID" value="CAB4611298.1"/>
    <property type="molecule type" value="Genomic_DNA"/>
</dbReference>
<name>A0A6J6HRX7_9ZZZZ</name>
<organism evidence="1">
    <name type="scientific">freshwater metagenome</name>
    <dbReference type="NCBI Taxonomy" id="449393"/>
    <lineage>
        <taxon>unclassified sequences</taxon>
        <taxon>metagenomes</taxon>
        <taxon>ecological metagenomes</taxon>
    </lineage>
</organism>
<proteinExistence type="predicted"/>
<evidence type="ECO:0000313" key="1">
    <source>
        <dbReference type="EMBL" id="CAB4611298.1"/>
    </source>
</evidence>
<accession>A0A6J6HRX7</accession>
<gene>
    <name evidence="1" type="ORF">UFOPK1843_00847</name>
</gene>
<protein>
    <submittedName>
        <fullName evidence="1">Unannotated protein</fullName>
    </submittedName>
</protein>
<dbReference type="AlphaFoldDB" id="A0A6J6HRX7"/>
<sequence>MAVSILPNMMFIAELMRPTSVFECGSIRRRPKSPAATASAVRSTSFRGRSAEEMVSQIAKALSSRSKDPKRAPMFRYWMISALLLSTGKAITKEPGLEERGTARMRQPFPSLRSMTGLPRLSISNGTPWVSRTEAMLIVLRFGTGAFGLVDCEMLSRNEPSGPR</sequence>